<proteinExistence type="predicted"/>
<feature type="transmembrane region" description="Helical" evidence="1">
    <location>
        <begin position="212"/>
        <end position="232"/>
    </location>
</feature>
<protein>
    <recommendedName>
        <fullName evidence="2">Rhodopsin domain-containing protein</fullName>
    </recommendedName>
</protein>
<feature type="transmembrane region" description="Helical" evidence="1">
    <location>
        <begin position="57"/>
        <end position="80"/>
    </location>
</feature>
<dbReference type="Pfam" id="PF20684">
    <property type="entry name" value="Fung_rhodopsin"/>
    <property type="match status" value="1"/>
</dbReference>
<evidence type="ECO:0000313" key="3">
    <source>
        <dbReference type="EMBL" id="OCL13909.1"/>
    </source>
</evidence>
<name>A0A8E2JYJ7_9PEZI</name>
<gene>
    <name evidence="3" type="ORF">AOQ84DRAFT_385085</name>
</gene>
<feature type="domain" description="Rhodopsin" evidence="2">
    <location>
        <begin position="43"/>
        <end position="276"/>
    </location>
</feature>
<dbReference type="AlphaFoldDB" id="A0A8E2JYJ7"/>
<keyword evidence="1" id="KW-0812">Transmembrane</keyword>
<feature type="transmembrane region" description="Helical" evidence="1">
    <location>
        <begin position="133"/>
        <end position="157"/>
    </location>
</feature>
<feature type="transmembrane region" description="Helical" evidence="1">
    <location>
        <begin position="177"/>
        <end position="200"/>
    </location>
</feature>
<accession>A0A8E2JYJ7</accession>
<keyword evidence="4" id="KW-1185">Reference proteome</keyword>
<feature type="transmembrane region" description="Helical" evidence="1">
    <location>
        <begin position="100"/>
        <end position="121"/>
    </location>
</feature>
<dbReference type="OrthoDB" id="3918601at2759"/>
<keyword evidence="1" id="KW-1133">Transmembrane helix</keyword>
<dbReference type="Proteomes" id="UP000250140">
    <property type="component" value="Unassembled WGS sequence"/>
</dbReference>
<dbReference type="EMBL" id="KV748655">
    <property type="protein sequence ID" value="OCL13909.1"/>
    <property type="molecule type" value="Genomic_DNA"/>
</dbReference>
<dbReference type="PANTHER" id="PTHR39614">
    <property type="entry name" value="INTEGRAL MEMBRANE PROTEIN"/>
    <property type="match status" value="1"/>
</dbReference>
<dbReference type="PANTHER" id="PTHR39614:SF2">
    <property type="entry name" value="INTEGRAL MEMBRANE PROTEIN"/>
    <property type="match status" value="1"/>
</dbReference>
<evidence type="ECO:0000313" key="4">
    <source>
        <dbReference type="Proteomes" id="UP000250140"/>
    </source>
</evidence>
<evidence type="ECO:0000259" key="2">
    <source>
        <dbReference type="Pfam" id="PF20684"/>
    </source>
</evidence>
<sequence length="351" mass="38462">MSSQFVLPQGNRFATVTPDDHSAWIWLATLLALAHSLCFLAFRALVKRGRFVIDDGILVAGYVFAFGHWIATFVALRSGLGKSSRLLTKAQEHSASEAVFAGRTPFIIALCLAKCSVVMLIRRVFTRDMKKIWWTCNIAVGIGVAWGLLAIITISAGCSPDGVLEKDRLTKCSNYATRWKLIFILDAISELGIVVLIFCFVLSLQMHISNKLAVTSAFAFRLPTIIFSALFVKTYISHLRNPDPSLSLAIPLAWQESLLGYSLISATIPCLKSFMKNFQTGGVGFTQTTYGPGTENLSSSRNAPVEVHPLERLASSVHSRTNLRIEGIETGSRISSSAAEERSLDIFRSPG</sequence>
<keyword evidence="1" id="KW-0472">Membrane</keyword>
<feature type="transmembrane region" description="Helical" evidence="1">
    <location>
        <begin position="23"/>
        <end position="45"/>
    </location>
</feature>
<reference evidence="3 4" key="1">
    <citation type="journal article" date="2016" name="Nat. Commun.">
        <title>Ectomycorrhizal ecology is imprinted in the genome of the dominant symbiotic fungus Cenococcum geophilum.</title>
        <authorList>
            <consortium name="DOE Joint Genome Institute"/>
            <person name="Peter M."/>
            <person name="Kohler A."/>
            <person name="Ohm R.A."/>
            <person name="Kuo A."/>
            <person name="Krutzmann J."/>
            <person name="Morin E."/>
            <person name="Arend M."/>
            <person name="Barry K.W."/>
            <person name="Binder M."/>
            <person name="Choi C."/>
            <person name="Clum A."/>
            <person name="Copeland A."/>
            <person name="Grisel N."/>
            <person name="Haridas S."/>
            <person name="Kipfer T."/>
            <person name="LaButti K."/>
            <person name="Lindquist E."/>
            <person name="Lipzen A."/>
            <person name="Maire R."/>
            <person name="Meier B."/>
            <person name="Mihaltcheva S."/>
            <person name="Molinier V."/>
            <person name="Murat C."/>
            <person name="Poggeler S."/>
            <person name="Quandt C.A."/>
            <person name="Sperisen C."/>
            <person name="Tritt A."/>
            <person name="Tisserant E."/>
            <person name="Crous P.W."/>
            <person name="Henrissat B."/>
            <person name="Nehls U."/>
            <person name="Egli S."/>
            <person name="Spatafora J.W."/>
            <person name="Grigoriev I.V."/>
            <person name="Martin F.M."/>
        </authorList>
    </citation>
    <scope>NUCLEOTIDE SEQUENCE [LARGE SCALE GENOMIC DNA]</scope>
    <source>
        <strain evidence="3 4">CBS 207.34</strain>
    </source>
</reference>
<evidence type="ECO:0000256" key="1">
    <source>
        <dbReference type="SAM" id="Phobius"/>
    </source>
</evidence>
<dbReference type="InterPro" id="IPR049326">
    <property type="entry name" value="Rhodopsin_dom_fungi"/>
</dbReference>
<organism evidence="3 4">
    <name type="scientific">Glonium stellatum</name>
    <dbReference type="NCBI Taxonomy" id="574774"/>
    <lineage>
        <taxon>Eukaryota</taxon>
        <taxon>Fungi</taxon>
        <taxon>Dikarya</taxon>
        <taxon>Ascomycota</taxon>
        <taxon>Pezizomycotina</taxon>
        <taxon>Dothideomycetes</taxon>
        <taxon>Pleosporomycetidae</taxon>
        <taxon>Gloniales</taxon>
        <taxon>Gloniaceae</taxon>
        <taxon>Glonium</taxon>
    </lineage>
</organism>